<comment type="catalytic activity">
    <reaction evidence="7">
        <text>a 2-hydroxy-3-methyl fatty acyl-CoA = a 2-methyl-branched fatty aldehyde + formyl-CoA</text>
        <dbReference type="Rhea" id="RHEA:25375"/>
        <dbReference type="ChEBI" id="CHEBI:49188"/>
        <dbReference type="ChEBI" id="CHEBI:57376"/>
        <dbReference type="ChEBI" id="CHEBI:58783"/>
        <dbReference type="EC" id="4.1.2.63"/>
    </reaction>
    <physiologicalReaction direction="left-to-right" evidence="7">
        <dbReference type="Rhea" id="RHEA:25376"/>
    </physiologicalReaction>
</comment>
<dbReference type="InterPro" id="IPR029061">
    <property type="entry name" value="THDP-binding"/>
</dbReference>
<dbReference type="EC" id="4.1.2.63" evidence="9"/>
<evidence type="ECO:0000313" key="14">
    <source>
        <dbReference type="EMBL" id="KAF5836346.1"/>
    </source>
</evidence>
<dbReference type="Pfam" id="PF00205">
    <property type="entry name" value="TPP_enzyme_M"/>
    <property type="match status" value="1"/>
</dbReference>
<feature type="domain" description="Thiamine pyrophosphate enzyme TPP-binding" evidence="12">
    <location>
        <begin position="343"/>
        <end position="510"/>
    </location>
</feature>
<comment type="catalytic activity">
    <reaction evidence="8">
        <text>an (R)-2-hydroxy-long-chain-fatty acyl-CoA = a long-chain fatty aldehyde + formyl-CoA</text>
        <dbReference type="Rhea" id="RHEA:67444"/>
        <dbReference type="ChEBI" id="CHEBI:17176"/>
        <dbReference type="ChEBI" id="CHEBI:57376"/>
        <dbReference type="ChEBI" id="CHEBI:170012"/>
        <dbReference type="EC" id="4.1.2.63"/>
    </reaction>
    <physiologicalReaction direction="left-to-right" evidence="8">
        <dbReference type="Rhea" id="RHEA:67445"/>
    </physiologicalReaction>
</comment>
<name>A0ABQ7GP16_DUNSA</name>
<dbReference type="SUPFAM" id="SSF52518">
    <property type="entry name" value="Thiamin diphosphate-binding fold (THDP-binding)"/>
    <property type="match status" value="2"/>
</dbReference>
<evidence type="ECO:0000259" key="13">
    <source>
        <dbReference type="Pfam" id="PF02776"/>
    </source>
</evidence>
<gene>
    <name evidence="14" type="ORF">DUNSADRAFT_6033</name>
</gene>
<evidence type="ECO:0000259" key="11">
    <source>
        <dbReference type="Pfam" id="PF00205"/>
    </source>
</evidence>
<evidence type="ECO:0000256" key="8">
    <source>
        <dbReference type="ARBA" id="ARBA00044454"/>
    </source>
</evidence>
<accession>A0ABQ7GP16</accession>
<evidence type="ECO:0000256" key="4">
    <source>
        <dbReference type="ARBA" id="ARBA00022842"/>
    </source>
</evidence>
<evidence type="ECO:0000256" key="7">
    <source>
        <dbReference type="ARBA" id="ARBA00044451"/>
    </source>
</evidence>
<keyword evidence="4" id="KW-0460">Magnesium</keyword>
<comment type="similarity">
    <text evidence="2 10">Belongs to the TPP enzyme family.</text>
</comment>
<dbReference type="CDD" id="cd07035">
    <property type="entry name" value="TPP_PYR_POX_like"/>
    <property type="match status" value="1"/>
</dbReference>
<evidence type="ECO:0000256" key="3">
    <source>
        <dbReference type="ARBA" id="ARBA00022723"/>
    </source>
</evidence>
<feature type="domain" description="Thiamine pyrophosphate enzyme N-terminal TPP-binding" evidence="13">
    <location>
        <begin position="1"/>
        <end position="73"/>
    </location>
</feature>
<evidence type="ECO:0000256" key="6">
    <source>
        <dbReference type="ARBA" id="ARBA00023239"/>
    </source>
</evidence>
<evidence type="ECO:0000259" key="12">
    <source>
        <dbReference type="Pfam" id="PF02775"/>
    </source>
</evidence>
<evidence type="ECO:0000256" key="5">
    <source>
        <dbReference type="ARBA" id="ARBA00023052"/>
    </source>
</evidence>
<dbReference type="Gene3D" id="3.40.50.1220">
    <property type="entry name" value="TPP-binding domain"/>
    <property type="match status" value="1"/>
</dbReference>
<evidence type="ECO:0000256" key="10">
    <source>
        <dbReference type="RuleBase" id="RU362132"/>
    </source>
</evidence>
<dbReference type="PANTHER" id="PTHR43710">
    <property type="entry name" value="2-HYDROXYACYL-COA LYASE"/>
    <property type="match status" value="1"/>
</dbReference>
<dbReference type="Proteomes" id="UP000815325">
    <property type="component" value="Unassembled WGS sequence"/>
</dbReference>
<keyword evidence="15" id="KW-1185">Reference proteome</keyword>
<proteinExistence type="inferred from homology"/>
<dbReference type="PANTHER" id="PTHR43710:SF2">
    <property type="entry name" value="2-HYDROXYACYL-COA LYASE 1"/>
    <property type="match status" value="1"/>
</dbReference>
<feature type="domain" description="Thiamine pyrophosphate enzyme central" evidence="11">
    <location>
        <begin position="145"/>
        <end position="273"/>
    </location>
</feature>
<sequence length="533" mass="55368">MRNEQAAGYAAAAAGFLSGAPAALLTVSGPGAIHAIAGVSHAATNCWPMLLLSGSAEVGELGKGAFQELDQVAALRPFCKYAASVPSVGDVGRVLAQALRATAMGRPGPAYVDLPTNMLLSRATPSFSFLHPLIPERVRAPAASVAAAVALLKTAQRPLLITGKGAAYSGAEKEVQQLSNRFGLPVLGTSMGRGLLPDGHPLCVNAARSTALAKSDVAIVVGARLNWMLHFAEPPRWAPDVRIILVDAQPSERDASVAAATLMGDARVVMGQLLQEVLAQGLNPSAWRPWVQQLTTKAHAATQSLARRLSSAPSSPLEYYGALGVLRHALQNLMPAPLVISEGANTMDMARLILPVRAPRTRLDAGTWGTMGVGLGFAVAAAATAHSSNPQQLVVAVEGDSAFGFSGMELETLVRYRLPMVVLVMNNAGIYGGDRRPDALAVAAQRGMQAGGFASDPSPTAFVPYARHDQVMSAFGGKGLRATSVPELQDAIAAAIHSALQDKVPALIDVILDPMAGVESGNVHSFNAPKAKL</sequence>
<dbReference type="Gene3D" id="3.40.50.970">
    <property type="match status" value="2"/>
</dbReference>
<dbReference type="Pfam" id="PF02775">
    <property type="entry name" value="TPP_enzyme_C"/>
    <property type="match status" value="1"/>
</dbReference>
<dbReference type="InterPro" id="IPR012000">
    <property type="entry name" value="Thiamin_PyroP_enz_cen_dom"/>
</dbReference>
<organism evidence="14 15">
    <name type="scientific">Dunaliella salina</name>
    <name type="common">Green alga</name>
    <name type="synonym">Protococcus salinus</name>
    <dbReference type="NCBI Taxonomy" id="3046"/>
    <lineage>
        <taxon>Eukaryota</taxon>
        <taxon>Viridiplantae</taxon>
        <taxon>Chlorophyta</taxon>
        <taxon>core chlorophytes</taxon>
        <taxon>Chlorophyceae</taxon>
        <taxon>CS clade</taxon>
        <taxon>Chlamydomonadales</taxon>
        <taxon>Dunaliellaceae</taxon>
        <taxon>Dunaliella</taxon>
    </lineage>
</organism>
<evidence type="ECO:0000256" key="2">
    <source>
        <dbReference type="ARBA" id="ARBA00007812"/>
    </source>
</evidence>
<protein>
    <recommendedName>
        <fullName evidence="9">2-hydroxyacyl-CoA lyase</fullName>
        <ecNumber evidence="9">4.1.2.63</ecNumber>
    </recommendedName>
</protein>
<keyword evidence="6" id="KW-0456">Lyase</keyword>
<dbReference type="InterPro" id="IPR029035">
    <property type="entry name" value="DHS-like_NAD/FAD-binding_dom"/>
</dbReference>
<comment type="cofactor">
    <cofactor evidence="1">
        <name>thiamine diphosphate</name>
        <dbReference type="ChEBI" id="CHEBI:58937"/>
    </cofactor>
</comment>
<keyword evidence="5 10" id="KW-0786">Thiamine pyrophosphate</keyword>
<dbReference type="Pfam" id="PF02776">
    <property type="entry name" value="TPP_enzyme_N"/>
    <property type="match status" value="1"/>
</dbReference>
<dbReference type="InterPro" id="IPR012001">
    <property type="entry name" value="Thiamin_PyroP_enz_TPP-bd_dom"/>
</dbReference>
<keyword evidence="3" id="KW-0479">Metal-binding</keyword>
<comment type="caution">
    <text evidence="14">The sequence shown here is derived from an EMBL/GenBank/DDBJ whole genome shotgun (WGS) entry which is preliminary data.</text>
</comment>
<reference evidence="14" key="1">
    <citation type="submission" date="2017-08" db="EMBL/GenBank/DDBJ databases">
        <authorList>
            <person name="Polle J.E."/>
            <person name="Barry K."/>
            <person name="Cushman J."/>
            <person name="Schmutz J."/>
            <person name="Tran D."/>
            <person name="Hathwaick L.T."/>
            <person name="Yim W.C."/>
            <person name="Jenkins J."/>
            <person name="Mckie-Krisberg Z.M."/>
            <person name="Prochnik S."/>
            <person name="Lindquist E."/>
            <person name="Dockter R.B."/>
            <person name="Adam C."/>
            <person name="Molina H."/>
            <person name="Bunkerborg J."/>
            <person name="Jin E."/>
            <person name="Buchheim M."/>
            <person name="Magnuson J."/>
        </authorList>
    </citation>
    <scope>NUCLEOTIDE SEQUENCE</scope>
    <source>
        <strain evidence="14">CCAP 19/18</strain>
    </source>
</reference>
<dbReference type="InterPro" id="IPR045025">
    <property type="entry name" value="HACL1-like"/>
</dbReference>
<evidence type="ECO:0000256" key="1">
    <source>
        <dbReference type="ARBA" id="ARBA00001964"/>
    </source>
</evidence>
<dbReference type="CDD" id="cd02004">
    <property type="entry name" value="TPP_BZL_OCoD_HPCL"/>
    <property type="match status" value="1"/>
</dbReference>
<evidence type="ECO:0000256" key="9">
    <source>
        <dbReference type="ARBA" id="ARBA00044518"/>
    </source>
</evidence>
<dbReference type="SUPFAM" id="SSF52467">
    <property type="entry name" value="DHS-like NAD/FAD-binding domain"/>
    <property type="match status" value="1"/>
</dbReference>
<dbReference type="InterPro" id="IPR011766">
    <property type="entry name" value="TPP_enzyme_TPP-bd"/>
</dbReference>
<dbReference type="EMBL" id="MU069663">
    <property type="protein sequence ID" value="KAF5836346.1"/>
    <property type="molecule type" value="Genomic_DNA"/>
</dbReference>
<evidence type="ECO:0000313" key="15">
    <source>
        <dbReference type="Proteomes" id="UP000815325"/>
    </source>
</evidence>